<evidence type="ECO:0000313" key="2">
    <source>
        <dbReference type="EMBL" id="CAF4016157.1"/>
    </source>
</evidence>
<sequence>MFWDTPNPANRQTVVKKSRIPISSAKQYRRSPSPTKVVRRTPKSINDLREQVVARKFYYLWQKKVFGTILKSMRQYYNQHLMQKHFNIWKNEWWETRKEWRLMIRAEYHYNLHLLASTFHTWKQYITVELIDTGKYLKAKRFGKDIYIFIMKTNSYFLV</sequence>
<proteinExistence type="predicted"/>
<dbReference type="EMBL" id="CAJNOK010014539">
    <property type="protein sequence ID" value="CAF1206914.1"/>
    <property type="molecule type" value="Genomic_DNA"/>
</dbReference>
<dbReference type="EMBL" id="CAJOBA010036071">
    <property type="protein sequence ID" value="CAF4016157.1"/>
    <property type="molecule type" value="Genomic_DNA"/>
</dbReference>
<organism evidence="1 3">
    <name type="scientific">Didymodactylos carnosus</name>
    <dbReference type="NCBI Taxonomy" id="1234261"/>
    <lineage>
        <taxon>Eukaryota</taxon>
        <taxon>Metazoa</taxon>
        <taxon>Spiralia</taxon>
        <taxon>Gnathifera</taxon>
        <taxon>Rotifera</taxon>
        <taxon>Eurotatoria</taxon>
        <taxon>Bdelloidea</taxon>
        <taxon>Philodinida</taxon>
        <taxon>Philodinidae</taxon>
        <taxon>Didymodactylos</taxon>
    </lineage>
</organism>
<name>A0A8S2EET8_9BILA</name>
<dbReference type="Proteomes" id="UP000682733">
    <property type="component" value="Unassembled WGS sequence"/>
</dbReference>
<accession>A0A8S2EET8</accession>
<dbReference type="AlphaFoldDB" id="A0A8S2EET8"/>
<comment type="caution">
    <text evidence="1">The sequence shown here is derived from an EMBL/GenBank/DDBJ whole genome shotgun (WGS) entry which is preliminary data.</text>
</comment>
<reference evidence="1" key="1">
    <citation type="submission" date="2021-02" db="EMBL/GenBank/DDBJ databases">
        <authorList>
            <person name="Nowell W R."/>
        </authorList>
    </citation>
    <scope>NUCLEOTIDE SEQUENCE</scope>
</reference>
<gene>
    <name evidence="1" type="ORF">OVA965_LOCUS24258</name>
    <name evidence="2" type="ORF">TMI583_LOCUS24977</name>
</gene>
<protein>
    <submittedName>
        <fullName evidence="1">Uncharacterized protein</fullName>
    </submittedName>
</protein>
<evidence type="ECO:0000313" key="1">
    <source>
        <dbReference type="EMBL" id="CAF1206914.1"/>
    </source>
</evidence>
<dbReference type="Proteomes" id="UP000677228">
    <property type="component" value="Unassembled WGS sequence"/>
</dbReference>
<evidence type="ECO:0000313" key="3">
    <source>
        <dbReference type="Proteomes" id="UP000677228"/>
    </source>
</evidence>